<dbReference type="NCBIfam" id="TIGR03354">
    <property type="entry name" value="VI_FHA"/>
    <property type="match status" value="1"/>
</dbReference>
<organism evidence="3 4">
    <name type="scientific">Candidatus Accumulibacter adjunctus</name>
    <dbReference type="NCBI Taxonomy" id="1454001"/>
    <lineage>
        <taxon>Bacteria</taxon>
        <taxon>Pseudomonadati</taxon>
        <taxon>Pseudomonadota</taxon>
        <taxon>Betaproteobacteria</taxon>
        <taxon>Candidatus Accumulibacter</taxon>
    </lineage>
</organism>
<gene>
    <name evidence="3" type="ORF">AW08_00640</name>
</gene>
<dbReference type="Proteomes" id="UP000020218">
    <property type="component" value="Unassembled WGS sequence"/>
</dbReference>
<evidence type="ECO:0000313" key="3">
    <source>
        <dbReference type="EMBL" id="EXI69428.1"/>
    </source>
</evidence>
<keyword evidence="4" id="KW-1185">Reference proteome</keyword>
<protein>
    <submittedName>
        <fullName evidence="3">Type VI secretion system FHA domain protein</fullName>
    </submittedName>
</protein>
<dbReference type="InterPro" id="IPR000253">
    <property type="entry name" value="FHA_dom"/>
</dbReference>
<dbReference type="PATRIC" id="fig|1454001.3.peg.619"/>
<accession>A0A011MHP2</accession>
<comment type="caution">
    <text evidence="3">The sequence shown here is derived from an EMBL/GenBank/DDBJ whole genome shotgun (WGS) entry which is preliminary data.</text>
</comment>
<dbReference type="Pfam" id="PF00498">
    <property type="entry name" value="FHA"/>
    <property type="match status" value="1"/>
</dbReference>
<dbReference type="InterPro" id="IPR008984">
    <property type="entry name" value="SMAD_FHA_dom_sf"/>
</dbReference>
<feature type="compositionally biased region" description="Basic and acidic residues" evidence="1">
    <location>
        <begin position="327"/>
        <end position="341"/>
    </location>
</feature>
<dbReference type="Pfam" id="PF20232">
    <property type="entry name" value="T6SS_FHA_C"/>
    <property type="match status" value="1"/>
</dbReference>
<evidence type="ECO:0000313" key="4">
    <source>
        <dbReference type="Proteomes" id="UP000020218"/>
    </source>
</evidence>
<dbReference type="SUPFAM" id="SSF49879">
    <property type="entry name" value="SMAD/FHA domain"/>
    <property type="match status" value="1"/>
</dbReference>
<reference evidence="3" key="1">
    <citation type="submission" date="2014-02" db="EMBL/GenBank/DDBJ databases">
        <title>Expanding our view of genomic diversity in Candidatus Accumulibacter clades.</title>
        <authorList>
            <person name="Skennerton C.T."/>
            <person name="Barr J.J."/>
            <person name="Slater F.R."/>
            <person name="Bond P.L."/>
            <person name="Tyson G.W."/>
        </authorList>
    </citation>
    <scope>NUCLEOTIDE SEQUENCE [LARGE SCALE GENOMIC DNA]</scope>
</reference>
<dbReference type="PROSITE" id="PS50006">
    <property type="entry name" value="FHA_DOMAIN"/>
    <property type="match status" value="1"/>
</dbReference>
<evidence type="ECO:0000256" key="1">
    <source>
        <dbReference type="SAM" id="MobiDB-lite"/>
    </source>
</evidence>
<proteinExistence type="predicted"/>
<feature type="domain" description="FHA" evidence="2">
    <location>
        <begin position="26"/>
        <end position="76"/>
    </location>
</feature>
<sequence length="581" mass="61544">MRISVRSCSGSPPIHPLAFDFGERGGSIGRDESNELRLPDPDRHISRVQARVECQGQQFFLVDMGANPSLVNGRPLGKGNRVALMGGEEIVIANYVLHVEFASARPEFSSRSAAPVQASDPLGLFAAQQGAVLSPAKAVGGPFGNSVLGGRASAADPFAPAGDDPFSVFAPRVAKTAPAEEQGARRPPHDPFLAPEPVVVKPAMDPLGLGQVCGENSIDALFGLGTGTADPLAGSPLADAGGPSAGATGFGTDPLALFGGVPARQGSLPQRDDSPILNQAVSLPRAATPPKADVAASSVRPPAPTAASERPLASPGVMFTSWEEEPPAGREQARSFRDEPTRIVQPAPARQPRTPPGERVSPVARPQAKQAPAAAAPGDASAADLAEAFRRGLGVQVALPDGMSVELMEQIGIMLREAVQGTIHLLMARAETKREVHAQVTMIVGKDNNPLKFCPDVGFALTQLLVPQGRGFMPPADAMRDAYEDLRAHQFGFMAGMNAALAGVLRRFEPAALERRVVGKRLLDNILPASRKARLWDLFEEMYGEISREAADDFHNLFGREFLKAYEEQVQRLEAERDSVP</sequence>
<dbReference type="EMBL" id="JFAX01000002">
    <property type="protein sequence ID" value="EXI69428.1"/>
    <property type="molecule type" value="Genomic_DNA"/>
</dbReference>
<dbReference type="InterPro" id="IPR046883">
    <property type="entry name" value="T6SS_FHA_C"/>
</dbReference>
<dbReference type="STRING" id="1454001.AW08_00640"/>
<feature type="compositionally biased region" description="Low complexity" evidence="1">
    <location>
        <begin position="362"/>
        <end position="379"/>
    </location>
</feature>
<evidence type="ECO:0000259" key="2">
    <source>
        <dbReference type="PROSITE" id="PS50006"/>
    </source>
</evidence>
<dbReference type="Gene3D" id="2.60.200.20">
    <property type="match status" value="1"/>
</dbReference>
<dbReference type="CDD" id="cd00060">
    <property type="entry name" value="FHA"/>
    <property type="match status" value="1"/>
</dbReference>
<name>A0A011MHP2_9PROT</name>
<dbReference type="AlphaFoldDB" id="A0A011MHP2"/>
<dbReference type="InterPro" id="IPR017735">
    <property type="entry name" value="T6SS_FHA"/>
</dbReference>
<feature type="region of interest" description="Disordered" evidence="1">
    <location>
        <begin position="284"/>
        <end position="379"/>
    </location>
</feature>
<dbReference type="SMART" id="SM00240">
    <property type="entry name" value="FHA"/>
    <property type="match status" value="1"/>
</dbReference>